<keyword evidence="12 32" id="KW-0808">Transferase</keyword>
<dbReference type="AlphaFoldDB" id="A0A840WWR5"/>
<evidence type="ECO:0000256" key="27">
    <source>
        <dbReference type="SAM" id="MobiDB-lite"/>
    </source>
</evidence>
<evidence type="ECO:0000313" key="32">
    <source>
        <dbReference type="EMBL" id="MBB5514764.1"/>
    </source>
</evidence>
<dbReference type="RefSeq" id="WP_184008706.1">
    <property type="nucleotide sequence ID" value="NZ_JACIJS010000002.1"/>
</dbReference>
<dbReference type="Proteomes" id="UP000553766">
    <property type="component" value="Unassembled WGS sequence"/>
</dbReference>
<evidence type="ECO:0000256" key="15">
    <source>
        <dbReference type="ARBA" id="ARBA00022960"/>
    </source>
</evidence>
<comment type="subcellular location">
    <subcellularLocation>
        <location evidence="1">Cell inner membrane</location>
        <topology evidence="1">Single-pass type II membrane protein</topology>
    </subcellularLocation>
</comment>
<evidence type="ECO:0000256" key="2">
    <source>
        <dbReference type="ARBA" id="ARBA00004752"/>
    </source>
</evidence>
<proteinExistence type="inferred from homology"/>
<dbReference type="SUPFAM" id="SSF56601">
    <property type="entry name" value="beta-lactamase/transpeptidase-like"/>
    <property type="match status" value="1"/>
</dbReference>
<dbReference type="GO" id="GO:0008360">
    <property type="term" value="P:regulation of cell shape"/>
    <property type="evidence" value="ECO:0007669"/>
    <property type="project" value="UniProtKB-KW"/>
</dbReference>
<evidence type="ECO:0000256" key="17">
    <source>
        <dbReference type="ARBA" id="ARBA00022984"/>
    </source>
</evidence>
<evidence type="ECO:0000256" key="5">
    <source>
        <dbReference type="ARBA" id="ARBA00012448"/>
    </source>
</evidence>
<dbReference type="InterPro" id="IPR036950">
    <property type="entry name" value="PBP_transglycosylase"/>
</dbReference>
<keyword evidence="20" id="KW-0046">Antibiotic resistance</keyword>
<keyword evidence="7" id="KW-1003">Cell membrane</keyword>
<dbReference type="GO" id="GO:0009002">
    <property type="term" value="F:serine-type D-Ala-D-Ala carboxypeptidase activity"/>
    <property type="evidence" value="ECO:0007669"/>
    <property type="project" value="UniProtKB-EC"/>
</dbReference>
<comment type="pathway">
    <text evidence="2">Cell wall biogenesis; peptidoglycan biosynthesis.</text>
</comment>
<comment type="catalytic activity">
    <reaction evidence="23">
        <text>Preferential cleavage: (Ac)2-L-Lys-D-Ala-|-D-Ala. Also transpeptidation of peptidyl-alanyl moieties that are N-acyl substituents of D-alanine.</text>
        <dbReference type="EC" id="3.4.16.4"/>
    </reaction>
</comment>
<sequence>MKYVLRFFGFIFSWLVLGLAAAVIVVGGVIWSYSGDLPDHEELAAYEPTTLSRVYSGEGRLLDEFVRERRVFTPADEIPDIVKQAFISAEDKNFYEHWGFDPRGIASAVLDAARGGRLRGASTITQQVVKNFLLSGEREIERKIREIILAVQLESVLEKEQILELYLNEIFLGENSYGITAAARNYFAKSLSELTPAEAAFLAALPKAPSNRHPVDDRDVALFWRNNTLREMGENGYLPKEDVAFWQEQPLDTIQGGEIEAPEDIRLPGRSYFTDEVRRQLVREIGEEKLFTGGLTIRATIDPVLQQAAQDALRTGLLTYAEGREGYRGPIAQIPEDMTLREEDWRAALRDLRIPRDIEDWRPAVVTLVGNFSVRVGIEGVEEDEDGHFVRLADTRWARPQAADGTLGAAPSEPSDVWSLGDVIYVTEGEVDGEPRWLMKQVPEIQGAFMAMDTRTGRVLALQGGFDYGLSAFNRATQARRQPGSSFKPFVYAAALDQGFTPSTIVLDAPFVLDQGPNEDPWIPKNYSGEGNFYGPQLMRVGIERSLNLMTVRIADDVGMETVAEYAEGFGIYDEMPSLLSYSLGAGDTTLFRMLAAYAQFANGGQKVTPSLVDRVQDRRGNTIIRHDARLCQGCDEDYAEGDAPWVLDPAERVMSDLTAYRLISMLEGVVDRGTASGSLGDLDYPLAGKTGTTNEARDAWFIGFSPSIVAGCFIGYDSPRPMGRGGTGGGLCAPVFRDFMDVVIENEVVPPGQFKQPPNTVLVKIDRNTGIRLPDETTRDQADYVQEVYPLDAVPAVYADVSRTIGGGGNFTLGDLAVTTDPQEVAGDTGEDGVRPPPPPPPAGSLDSGGLY</sequence>
<dbReference type="GO" id="GO:0071555">
    <property type="term" value="P:cell wall organization"/>
    <property type="evidence" value="ECO:0007669"/>
    <property type="project" value="UniProtKB-KW"/>
</dbReference>
<comment type="catalytic activity">
    <reaction evidence="25">
        <text>[GlcNAc-(1-&gt;4)-Mur2Ac(oyl-L-Ala-gamma-D-Glu-L-Lys-D-Ala-D-Ala)](n)-di-trans,octa-cis-undecaprenyl diphosphate + beta-D-GlcNAc-(1-&gt;4)-Mur2Ac(oyl-L-Ala-gamma-D-Glu-L-Lys-D-Ala-D-Ala)-di-trans,octa-cis-undecaprenyl diphosphate = [GlcNAc-(1-&gt;4)-Mur2Ac(oyl-L-Ala-gamma-D-Glu-L-Lys-D-Ala-D-Ala)](n+1)-di-trans,octa-cis-undecaprenyl diphosphate + di-trans,octa-cis-undecaprenyl diphosphate + H(+)</text>
        <dbReference type="Rhea" id="RHEA:23708"/>
        <dbReference type="Rhea" id="RHEA-COMP:9602"/>
        <dbReference type="Rhea" id="RHEA-COMP:9603"/>
        <dbReference type="ChEBI" id="CHEBI:15378"/>
        <dbReference type="ChEBI" id="CHEBI:58405"/>
        <dbReference type="ChEBI" id="CHEBI:60033"/>
        <dbReference type="ChEBI" id="CHEBI:78435"/>
        <dbReference type="EC" id="2.4.99.28"/>
    </reaction>
</comment>
<gene>
    <name evidence="32" type="ORF">FHS89_000770</name>
</gene>
<dbReference type="SUPFAM" id="SSF53955">
    <property type="entry name" value="Lysozyme-like"/>
    <property type="match status" value="1"/>
</dbReference>
<feature type="domain" description="Penicillin-binding protein OB-like" evidence="31">
    <location>
        <begin position="327"/>
        <end position="445"/>
    </location>
</feature>
<dbReference type="EC" id="3.4.16.4" evidence="5"/>
<evidence type="ECO:0000256" key="10">
    <source>
        <dbReference type="ARBA" id="ARBA00022670"/>
    </source>
</evidence>
<keyword evidence="17" id="KW-0573">Peptidoglycan synthesis</keyword>
<keyword evidence="21" id="KW-0511">Multifunctional enzyme</keyword>
<evidence type="ECO:0000256" key="26">
    <source>
        <dbReference type="ARBA" id="ARBA00060592"/>
    </source>
</evidence>
<protein>
    <recommendedName>
        <fullName evidence="6">Penicillin-binding protein 1A</fullName>
        <ecNumber evidence="24">2.4.99.28</ecNumber>
        <ecNumber evidence="5">3.4.16.4</ecNumber>
    </recommendedName>
</protein>
<keyword evidence="9" id="KW-0121">Carboxypeptidase</keyword>
<dbReference type="Pfam" id="PF17092">
    <property type="entry name" value="PCB_OB"/>
    <property type="match status" value="1"/>
</dbReference>
<keyword evidence="10" id="KW-0645">Protease</keyword>
<keyword evidence="22" id="KW-0961">Cell wall biogenesis/degradation</keyword>
<evidence type="ECO:0000256" key="12">
    <source>
        <dbReference type="ARBA" id="ARBA00022679"/>
    </source>
</evidence>
<evidence type="ECO:0000256" key="7">
    <source>
        <dbReference type="ARBA" id="ARBA00022475"/>
    </source>
</evidence>
<evidence type="ECO:0000256" key="8">
    <source>
        <dbReference type="ARBA" id="ARBA00022519"/>
    </source>
</evidence>
<keyword evidence="8" id="KW-0997">Cell inner membrane</keyword>
<keyword evidence="13 28" id="KW-0812">Transmembrane</keyword>
<evidence type="ECO:0000259" key="31">
    <source>
        <dbReference type="Pfam" id="PF17092"/>
    </source>
</evidence>
<evidence type="ECO:0000256" key="23">
    <source>
        <dbReference type="ARBA" id="ARBA00034000"/>
    </source>
</evidence>
<evidence type="ECO:0000256" key="20">
    <source>
        <dbReference type="ARBA" id="ARBA00023251"/>
    </source>
</evidence>
<evidence type="ECO:0000256" key="21">
    <source>
        <dbReference type="ARBA" id="ARBA00023268"/>
    </source>
</evidence>
<evidence type="ECO:0000256" key="19">
    <source>
        <dbReference type="ARBA" id="ARBA00023136"/>
    </source>
</evidence>
<keyword evidence="11 32" id="KW-0328">Glycosyltransferase</keyword>
<evidence type="ECO:0000256" key="11">
    <source>
        <dbReference type="ARBA" id="ARBA00022676"/>
    </source>
</evidence>
<evidence type="ECO:0000256" key="28">
    <source>
        <dbReference type="SAM" id="Phobius"/>
    </source>
</evidence>
<feature type="region of interest" description="Disordered" evidence="27">
    <location>
        <begin position="811"/>
        <end position="853"/>
    </location>
</feature>
<evidence type="ECO:0000259" key="30">
    <source>
        <dbReference type="Pfam" id="PF00912"/>
    </source>
</evidence>
<keyword evidence="16" id="KW-0735">Signal-anchor</keyword>
<keyword evidence="15" id="KW-0133">Cell shape</keyword>
<keyword evidence="33" id="KW-1185">Reference proteome</keyword>
<comment type="pathway">
    <text evidence="26">Glycan biosynthesis.</text>
</comment>
<keyword evidence="19 28" id="KW-0472">Membrane</keyword>
<dbReference type="Gene3D" id="3.40.710.10">
    <property type="entry name" value="DD-peptidase/beta-lactamase superfamily"/>
    <property type="match status" value="2"/>
</dbReference>
<dbReference type="Pfam" id="PF00905">
    <property type="entry name" value="Transpeptidase"/>
    <property type="match status" value="1"/>
</dbReference>
<dbReference type="InterPro" id="IPR031376">
    <property type="entry name" value="PCB_OB"/>
</dbReference>
<feature type="transmembrane region" description="Helical" evidence="28">
    <location>
        <begin position="7"/>
        <end position="33"/>
    </location>
</feature>
<evidence type="ECO:0000256" key="1">
    <source>
        <dbReference type="ARBA" id="ARBA00004249"/>
    </source>
</evidence>
<dbReference type="InterPro" id="IPR050396">
    <property type="entry name" value="Glycosyltr_51/Transpeptidase"/>
</dbReference>
<dbReference type="GO" id="GO:0046677">
    <property type="term" value="P:response to antibiotic"/>
    <property type="evidence" value="ECO:0007669"/>
    <property type="project" value="UniProtKB-KW"/>
</dbReference>
<dbReference type="InterPro" id="IPR001460">
    <property type="entry name" value="PCN-bd_Tpept"/>
</dbReference>
<dbReference type="EMBL" id="JACIJS010000002">
    <property type="protein sequence ID" value="MBB5514764.1"/>
    <property type="molecule type" value="Genomic_DNA"/>
</dbReference>
<dbReference type="EC" id="2.4.99.28" evidence="24"/>
<dbReference type="PANTHER" id="PTHR32282:SF27">
    <property type="entry name" value="PENICILLIN-BINDING PROTEIN 1A"/>
    <property type="match status" value="1"/>
</dbReference>
<evidence type="ECO:0000256" key="25">
    <source>
        <dbReference type="ARBA" id="ARBA00049902"/>
    </source>
</evidence>
<comment type="similarity">
    <text evidence="4">In the N-terminal section; belongs to the glycosyltransferase 51 family.</text>
</comment>
<evidence type="ECO:0000256" key="13">
    <source>
        <dbReference type="ARBA" id="ARBA00022692"/>
    </source>
</evidence>
<dbReference type="PANTHER" id="PTHR32282">
    <property type="entry name" value="BINDING PROTEIN TRANSPEPTIDASE, PUTATIVE-RELATED"/>
    <property type="match status" value="1"/>
</dbReference>
<dbReference type="FunFam" id="1.10.3810.10:FF:000003">
    <property type="entry name" value="Penicillin-binding protein 1a"/>
    <property type="match status" value="1"/>
</dbReference>
<dbReference type="Gene3D" id="1.10.3810.10">
    <property type="entry name" value="Biosynthetic peptidoglycan transglycosylase-like"/>
    <property type="match status" value="1"/>
</dbReference>
<dbReference type="GO" id="GO:0009252">
    <property type="term" value="P:peptidoglycan biosynthetic process"/>
    <property type="evidence" value="ECO:0007669"/>
    <property type="project" value="UniProtKB-UniPathway"/>
</dbReference>
<comment type="similarity">
    <text evidence="3">In the C-terminal section; belongs to the transpeptidase family.</text>
</comment>
<dbReference type="GO" id="GO:0030288">
    <property type="term" value="C:outer membrane-bounded periplasmic space"/>
    <property type="evidence" value="ECO:0007669"/>
    <property type="project" value="TreeGrafter"/>
</dbReference>
<name>A0A840WWR5_9RHOB</name>
<dbReference type="Pfam" id="PF00912">
    <property type="entry name" value="Transgly"/>
    <property type="match status" value="1"/>
</dbReference>
<dbReference type="GO" id="GO:0006508">
    <property type="term" value="P:proteolysis"/>
    <property type="evidence" value="ECO:0007669"/>
    <property type="project" value="UniProtKB-KW"/>
</dbReference>
<feature type="domain" description="Penicillin-binding protein transpeptidase" evidence="29">
    <location>
        <begin position="447"/>
        <end position="709"/>
    </location>
</feature>
<dbReference type="InterPro" id="IPR023346">
    <property type="entry name" value="Lysozyme-like_dom_sf"/>
</dbReference>
<evidence type="ECO:0000256" key="6">
    <source>
        <dbReference type="ARBA" id="ARBA00018638"/>
    </source>
</evidence>
<dbReference type="NCBIfam" id="TIGR02074">
    <property type="entry name" value="PBP_1a_fam"/>
    <property type="match status" value="1"/>
</dbReference>
<evidence type="ECO:0000259" key="29">
    <source>
        <dbReference type="Pfam" id="PF00905"/>
    </source>
</evidence>
<keyword evidence="18 28" id="KW-1133">Transmembrane helix</keyword>
<evidence type="ECO:0000256" key="22">
    <source>
        <dbReference type="ARBA" id="ARBA00023316"/>
    </source>
</evidence>
<evidence type="ECO:0000256" key="9">
    <source>
        <dbReference type="ARBA" id="ARBA00022645"/>
    </source>
</evidence>
<evidence type="ECO:0000256" key="4">
    <source>
        <dbReference type="ARBA" id="ARBA00007739"/>
    </source>
</evidence>
<dbReference type="GO" id="GO:0005886">
    <property type="term" value="C:plasma membrane"/>
    <property type="evidence" value="ECO:0007669"/>
    <property type="project" value="UniProtKB-SubCell"/>
</dbReference>
<dbReference type="InterPro" id="IPR001264">
    <property type="entry name" value="Glyco_trans_51"/>
</dbReference>
<keyword evidence="14 32" id="KW-0378">Hydrolase</keyword>
<accession>A0A840WWR5</accession>
<dbReference type="UniPathway" id="UPA00219"/>
<organism evidence="32 33">
    <name type="scientific">Rubricella aquisinus</name>
    <dbReference type="NCBI Taxonomy" id="2028108"/>
    <lineage>
        <taxon>Bacteria</taxon>
        <taxon>Pseudomonadati</taxon>
        <taxon>Pseudomonadota</taxon>
        <taxon>Alphaproteobacteria</taxon>
        <taxon>Rhodobacterales</taxon>
        <taxon>Paracoccaceae</taxon>
        <taxon>Rubricella</taxon>
    </lineage>
</organism>
<reference evidence="32 33" key="1">
    <citation type="submission" date="2020-08" db="EMBL/GenBank/DDBJ databases">
        <title>Genomic Encyclopedia of Type Strains, Phase IV (KMG-IV): sequencing the most valuable type-strain genomes for metagenomic binning, comparative biology and taxonomic classification.</title>
        <authorList>
            <person name="Goeker M."/>
        </authorList>
    </citation>
    <scope>NUCLEOTIDE SEQUENCE [LARGE SCALE GENOMIC DNA]</scope>
    <source>
        <strain evidence="32 33">DSM 103377</strain>
    </source>
</reference>
<evidence type="ECO:0000256" key="14">
    <source>
        <dbReference type="ARBA" id="ARBA00022801"/>
    </source>
</evidence>
<evidence type="ECO:0000256" key="24">
    <source>
        <dbReference type="ARBA" id="ARBA00044770"/>
    </source>
</evidence>
<evidence type="ECO:0000256" key="16">
    <source>
        <dbReference type="ARBA" id="ARBA00022968"/>
    </source>
</evidence>
<feature type="domain" description="Glycosyl transferase family 51" evidence="30">
    <location>
        <begin position="59"/>
        <end position="232"/>
    </location>
</feature>
<evidence type="ECO:0000256" key="3">
    <source>
        <dbReference type="ARBA" id="ARBA00007090"/>
    </source>
</evidence>
<dbReference type="GO" id="GO:0008955">
    <property type="term" value="F:peptidoglycan glycosyltransferase activity"/>
    <property type="evidence" value="ECO:0007669"/>
    <property type="project" value="UniProtKB-EC"/>
</dbReference>
<comment type="caution">
    <text evidence="32">The sequence shown here is derived from an EMBL/GenBank/DDBJ whole genome shotgun (WGS) entry which is preliminary data.</text>
</comment>
<evidence type="ECO:0000313" key="33">
    <source>
        <dbReference type="Proteomes" id="UP000553766"/>
    </source>
</evidence>
<evidence type="ECO:0000256" key="18">
    <source>
        <dbReference type="ARBA" id="ARBA00022989"/>
    </source>
</evidence>
<dbReference type="InterPro" id="IPR012338">
    <property type="entry name" value="Beta-lactam/transpept-like"/>
</dbReference>
<dbReference type="GO" id="GO:0008658">
    <property type="term" value="F:penicillin binding"/>
    <property type="evidence" value="ECO:0007669"/>
    <property type="project" value="InterPro"/>
</dbReference>